<reference evidence="2" key="2">
    <citation type="journal article" date="2022" name="Hortic Res">
        <title>The genome of Dioscorea zingiberensis sheds light on the biosynthesis, origin and evolution of the medicinally important diosgenin saponins.</title>
        <authorList>
            <person name="Li Y."/>
            <person name="Tan C."/>
            <person name="Li Z."/>
            <person name="Guo J."/>
            <person name="Li S."/>
            <person name="Chen X."/>
            <person name="Wang C."/>
            <person name="Dai X."/>
            <person name="Yang H."/>
            <person name="Song W."/>
            <person name="Hou L."/>
            <person name="Xu J."/>
            <person name="Tong Z."/>
            <person name="Xu A."/>
            <person name="Yuan X."/>
            <person name="Wang W."/>
            <person name="Yang Q."/>
            <person name="Chen L."/>
            <person name="Sun Z."/>
            <person name="Wang K."/>
            <person name="Pan B."/>
            <person name="Chen J."/>
            <person name="Bao Y."/>
            <person name="Liu F."/>
            <person name="Qi X."/>
            <person name="Gang D.R."/>
            <person name="Wen J."/>
            <person name="Li J."/>
        </authorList>
    </citation>
    <scope>NUCLEOTIDE SEQUENCE</scope>
    <source>
        <strain evidence="2">Dzin_1.0</strain>
    </source>
</reference>
<evidence type="ECO:0000256" key="1">
    <source>
        <dbReference type="SAM" id="MobiDB-lite"/>
    </source>
</evidence>
<name>A0A9D5D4K3_9LILI</name>
<proteinExistence type="predicted"/>
<keyword evidence="3" id="KW-1185">Reference proteome</keyword>
<feature type="compositionally biased region" description="Basic and acidic residues" evidence="1">
    <location>
        <begin position="99"/>
        <end position="110"/>
    </location>
</feature>
<organism evidence="2 3">
    <name type="scientific">Dioscorea zingiberensis</name>
    <dbReference type="NCBI Taxonomy" id="325984"/>
    <lineage>
        <taxon>Eukaryota</taxon>
        <taxon>Viridiplantae</taxon>
        <taxon>Streptophyta</taxon>
        <taxon>Embryophyta</taxon>
        <taxon>Tracheophyta</taxon>
        <taxon>Spermatophyta</taxon>
        <taxon>Magnoliopsida</taxon>
        <taxon>Liliopsida</taxon>
        <taxon>Dioscoreales</taxon>
        <taxon>Dioscoreaceae</taxon>
        <taxon>Dioscorea</taxon>
    </lineage>
</organism>
<comment type="caution">
    <text evidence="2">The sequence shown here is derived from an EMBL/GenBank/DDBJ whole genome shotgun (WGS) entry which is preliminary data.</text>
</comment>
<reference evidence="2" key="1">
    <citation type="submission" date="2021-03" db="EMBL/GenBank/DDBJ databases">
        <authorList>
            <person name="Li Z."/>
            <person name="Yang C."/>
        </authorList>
    </citation>
    <scope>NUCLEOTIDE SEQUENCE</scope>
    <source>
        <strain evidence="2">Dzin_1.0</strain>
        <tissue evidence="2">Leaf</tissue>
    </source>
</reference>
<protein>
    <submittedName>
        <fullName evidence="2">Uncharacterized protein</fullName>
    </submittedName>
</protein>
<dbReference type="Proteomes" id="UP001085076">
    <property type="component" value="Miscellaneous, Linkage group lg01"/>
</dbReference>
<accession>A0A9D5D4K3</accession>
<feature type="region of interest" description="Disordered" evidence="1">
    <location>
        <begin position="14"/>
        <end position="117"/>
    </location>
</feature>
<gene>
    <name evidence="2" type="ORF">J5N97_003374</name>
</gene>
<feature type="region of interest" description="Disordered" evidence="1">
    <location>
        <begin position="215"/>
        <end position="248"/>
    </location>
</feature>
<evidence type="ECO:0000313" key="3">
    <source>
        <dbReference type="Proteomes" id="UP001085076"/>
    </source>
</evidence>
<evidence type="ECO:0000313" key="2">
    <source>
        <dbReference type="EMBL" id="KAJ0985018.1"/>
    </source>
</evidence>
<dbReference type="EMBL" id="JAGGNH010000001">
    <property type="protein sequence ID" value="KAJ0985018.1"/>
    <property type="molecule type" value="Genomic_DNA"/>
</dbReference>
<dbReference type="AlphaFoldDB" id="A0A9D5D4K3"/>
<feature type="compositionally biased region" description="Basic and acidic residues" evidence="1">
    <location>
        <begin position="236"/>
        <end position="248"/>
    </location>
</feature>
<sequence length="248" mass="26692">MIKVSIDSQKHTFTVDLDRGEQPLPWSEDPELRPYIPSPQRVIHQAPAKEQWPKPSKTGRGGGIGNGKGKEIWLPGPEQRGAQATNKVAEKMTGGFPENRGKLIQARDRSVSPSQGKLPVRQVTLVQRPREPLDIASGSTKIGSATASSYEVAGDAGLGERNITREIGGMEGNLQKETALSLSMAAKSKGVANMMSPRGRYKPQGALHLEGSRPSLRAHEASSYGHATAIDLGKNTTDKDVREGTIQT</sequence>